<dbReference type="Proteomes" id="UP001291309">
    <property type="component" value="Unassembled WGS sequence"/>
</dbReference>
<comment type="caution">
    <text evidence="2">The sequence shown here is derived from an EMBL/GenBank/DDBJ whole genome shotgun (WGS) entry which is preliminary data.</text>
</comment>
<dbReference type="InterPro" id="IPR014555">
    <property type="entry name" value="RecF-like"/>
</dbReference>
<gene>
    <name evidence="2" type="ORF">SYV04_10125</name>
</gene>
<dbReference type="InterPro" id="IPR051396">
    <property type="entry name" value="Bact_Antivir_Def_Nuclease"/>
</dbReference>
<dbReference type="SUPFAM" id="SSF52540">
    <property type="entry name" value="P-loop containing nucleoside triphosphate hydrolases"/>
    <property type="match status" value="1"/>
</dbReference>
<evidence type="ECO:0000313" key="3">
    <source>
        <dbReference type="Proteomes" id="UP001291309"/>
    </source>
</evidence>
<organism evidence="2 3">
    <name type="scientific">Hyalangium rubrum</name>
    <dbReference type="NCBI Taxonomy" id="3103134"/>
    <lineage>
        <taxon>Bacteria</taxon>
        <taxon>Pseudomonadati</taxon>
        <taxon>Myxococcota</taxon>
        <taxon>Myxococcia</taxon>
        <taxon>Myxococcales</taxon>
        <taxon>Cystobacterineae</taxon>
        <taxon>Archangiaceae</taxon>
        <taxon>Hyalangium</taxon>
    </lineage>
</organism>
<keyword evidence="3" id="KW-1185">Reference proteome</keyword>
<dbReference type="PANTHER" id="PTHR43581:SF2">
    <property type="entry name" value="EXCINUCLEASE ATPASE SUBUNIT"/>
    <property type="match status" value="1"/>
</dbReference>
<sequence length="371" mass="41182">MIQTITLRNFKSFGEEQTIPLEPITVLVGPNNSGKSNFMSVGRFIANSVITNVKEAIRQEGGNRFLFYRPSSVRDGSCTIGWSTPDGRYAANLSPGGHIAWEDFRLVASRAGFERRGAKVTLSGEDDWQDQSARDTQVFVAPELVGPDEVVLPAWRVWNSLESAGNIKLSLSALRADSEVIPLPTLGPDGRGLAAVLGLWRGALPKNMEALERFVTRCLPEVEHIFVRPAPAPGHQRLWFQQKNGEQFDAEHISDGVLAFTALAMHAINAQEGQLFFIEEPEQSIHPKRLRELVDLLKDIVRERGCQFVIATHSTVLLNAFRDEPEAILLFRRSETGTRVKRLSDVPELLDMLQKTPPGDLLETGAFSTAF</sequence>
<accession>A0ABU5H0W7</accession>
<dbReference type="PIRSF" id="PIRSF029347">
    <property type="entry name" value="RecF"/>
    <property type="match status" value="1"/>
</dbReference>
<evidence type="ECO:0000259" key="1">
    <source>
        <dbReference type="Pfam" id="PF13304"/>
    </source>
</evidence>
<protein>
    <submittedName>
        <fullName evidence="2">AAA family ATPase</fullName>
    </submittedName>
</protein>
<dbReference type="RefSeq" id="WP_321545472.1">
    <property type="nucleotide sequence ID" value="NZ_JAXIVS010000003.1"/>
</dbReference>
<dbReference type="Pfam" id="PF13304">
    <property type="entry name" value="AAA_21"/>
    <property type="match status" value="1"/>
</dbReference>
<proteinExistence type="predicted"/>
<reference evidence="2 3" key="1">
    <citation type="submission" date="2023-12" db="EMBL/GenBank/DDBJ databases">
        <title>the genome sequence of Hyalangium sp. s54d21.</title>
        <authorList>
            <person name="Zhang X."/>
        </authorList>
    </citation>
    <scope>NUCLEOTIDE SEQUENCE [LARGE SCALE GENOMIC DNA]</scope>
    <source>
        <strain evidence="3">s54d21</strain>
    </source>
</reference>
<feature type="domain" description="ATPase AAA-type core" evidence="1">
    <location>
        <begin position="24"/>
        <end position="319"/>
    </location>
</feature>
<evidence type="ECO:0000313" key="2">
    <source>
        <dbReference type="EMBL" id="MDY7226747.1"/>
    </source>
</evidence>
<dbReference type="InterPro" id="IPR003959">
    <property type="entry name" value="ATPase_AAA_core"/>
</dbReference>
<name>A0ABU5H0W7_9BACT</name>
<dbReference type="Gene3D" id="3.40.50.300">
    <property type="entry name" value="P-loop containing nucleotide triphosphate hydrolases"/>
    <property type="match status" value="2"/>
</dbReference>
<dbReference type="EMBL" id="JAXIVS010000003">
    <property type="protein sequence ID" value="MDY7226747.1"/>
    <property type="molecule type" value="Genomic_DNA"/>
</dbReference>
<dbReference type="PANTHER" id="PTHR43581">
    <property type="entry name" value="ATP/GTP PHOSPHATASE"/>
    <property type="match status" value="1"/>
</dbReference>
<dbReference type="InterPro" id="IPR027417">
    <property type="entry name" value="P-loop_NTPase"/>
</dbReference>